<dbReference type="STRING" id="109895.A0A507DTQ3"/>
<dbReference type="Gene3D" id="3.20.20.100">
    <property type="entry name" value="NADP-dependent oxidoreductase domain"/>
    <property type="match status" value="1"/>
</dbReference>
<dbReference type="AlphaFoldDB" id="A0A507DTQ3"/>
<proteinExistence type="predicted"/>
<evidence type="ECO:0000313" key="4">
    <source>
        <dbReference type="Proteomes" id="UP000318582"/>
    </source>
</evidence>
<evidence type="ECO:0000313" key="3">
    <source>
        <dbReference type="EMBL" id="TPX54328.1"/>
    </source>
</evidence>
<protein>
    <recommendedName>
        <fullName evidence="2">NADP-dependent oxidoreductase domain-containing protein</fullName>
    </recommendedName>
</protein>
<comment type="caution">
    <text evidence="3">The sequence shown here is derived from an EMBL/GenBank/DDBJ whole genome shotgun (WGS) entry which is preliminary data.</text>
</comment>
<dbReference type="InterPro" id="IPR036812">
    <property type="entry name" value="NAD(P)_OxRdtase_dom_sf"/>
</dbReference>
<dbReference type="Pfam" id="PF00248">
    <property type="entry name" value="Aldo_ket_red"/>
    <property type="match status" value="1"/>
</dbReference>
<dbReference type="SUPFAM" id="SSF51430">
    <property type="entry name" value="NAD(P)-linked oxidoreductase"/>
    <property type="match status" value="1"/>
</dbReference>
<dbReference type="GO" id="GO:0005737">
    <property type="term" value="C:cytoplasm"/>
    <property type="evidence" value="ECO:0007669"/>
    <property type="project" value="TreeGrafter"/>
</dbReference>
<evidence type="ECO:0000256" key="1">
    <source>
        <dbReference type="ARBA" id="ARBA00023002"/>
    </source>
</evidence>
<keyword evidence="4" id="KW-1185">Reference proteome</keyword>
<reference evidence="3 4" key="1">
    <citation type="journal article" date="2019" name="Sci. Rep.">
        <title>Comparative genomics of chytrid fungi reveal insights into the obligate biotrophic and pathogenic lifestyle of Synchytrium endobioticum.</title>
        <authorList>
            <person name="van de Vossenberg B.T.L.H."/>
            <person name="Warris S."/>
            <person name="Nguyen H.D.T."/>
            <person name="van Gent-Pelzer M.P.E."/>
            <person name="Joly D.L."/>
            <person name="van de Geest H.C."/>
            <person name="Bonants P.J.M."/>
            <person name="Smith D.S."/>
            <person name="Levesque C.A."/>
            <person name="van der Lee T.A.J."/>
        </authorList>
    </citation>
    <scope>NUCLEOTIDE SEQUENCE [LARGE SCALE GENOMIC DNA]</scope>
    <source>
        <strain evidence="3 4">CBS 809.83</strain>
    </source>
</reference>
<dbReference type="Proteomes" id="UP000318582">
    <property type="component" value="Unassembled WGS sequence"/>
</dbReference>
<dbReference type="GO" id="GO:0016491">
    <property type="term" value="F:oxidoreductase activity"/>
    <property type="evidence" value="ECO:0007669"/>
    <property type="project" value="UniProtKB-KW"/>
</dbReference>
<sequence length="345" mass="37970">MTATKLSHRRLGRNGPLVSTIGLGCMGINGQGFLLGNRSHGYGSREGQEQESVRALNRALDLGCTFWDTADFYGDGANERLLAKVLQTRRSEVFLCTKFGIVGLGSDGLIVDARPERVKEAVQASLDRLGVNCIDLYYLHRVDPNVPIEKTVGAMAELVNEGKVKFLGLSECSAETLRKAHAVHPIAAIQMEYSPWTLDIEHNNILSTARELGVAIIPFSPLGNGFLTGQVKRFEDLAEDDIRRWLPRFQGENFAKNLKIVDKVEELANRKGVTPAQLVLAWVLAQGDDFIPIPGTKNTKYVEENVKAATVTLSPQEEKQIRDIIDSIGVAGLRYPEMLMKAVGL</sequence>
<dbReference type="InterPro" id="IPR023210">
    <property type="entry name" value="NADP_OxRdtase_dom"/>
</dbReference>
<dbReference type="EMBL" id="QEAQ01000159">
    <property type="protein sequence ID" value="TPX54328.1"/>
    <property type="molecule type" value="Genomic_DNA"/>
</dbReference>
<evidence type="ECO:0000259" key="2">
    <source>
        <dbReference type="Pfam" id="PF00248"/>
    </source>
</evidence>
<dbReference type="InterPro" id="IPR050791">
    <property type="entry name" value="Aldo-Keto_reductase"/>
</dbReference>
<dbReference type="PANTHER" id="PTHR43625:SF40">
    <property type="entry name" value="ALDO-KETO REDUCTASE YAKC [NADP(+)]"/>
    <property type="match status" value="1"/>
</dbReference>
<gene>
    <name evidence="3" type="ORF">PhCBS80983_g05966</name>
</gene>
<keyword evidence="1" id="KW-0560">Oxidoreductase</keyword>
<dbReference type="PROSITE" id="PS51257">
    <property type="entry name" value="PROKAR_LIPOPROTEIN"/>
    <property type="match status" value="1"/>
</dbReference>
<dbReference type="CDD" id="cd19076">
    <property type="entry name" value="AKR_AKR13A_13D"/>
    <property type="match status" value="1"/>
</dbReference>
<accession>A0A507DTQ3</accession>
<dbReference type="PANTHER" id="PTHR43625">
    <property type="entry name" value="AFLATOXIN B1 ALDEHYDE REDUCTASE"/>
    <property type="match status" value="1"/>
</dbReference>
<feature type="domain" description="NADP-dependent oxidoreductase" evidence="2">
    <location>
        <begin position="21"/>
        <end position="325"/>
    </location>
</feature>
<name>A0A507DTQ3_9FUNG</name>
<organism evidence="3 4">
    <name type="scientific">Powellomyces hirtus</name>
    <dbReference type="NCBI Taxonomy" id="109895"/>
    <lineage>
        <taxon>Eukaryota</taxon>
        <taxon>Fungi</taxon>
        <taxon>Fungi incertae sedis</taxon>
        <taxon>Chytridiomycota</taxon>
        <taxon>Chytridiomycota incertae sedis</taxon>
        <taxon>Chytridiomycetes</taxon>
        <taxon>Spizellomycetales</taxon>
        <taxon>Powellomycetaceae</taxon>
        <taxon>Powellomyces</taxon>
    </lineage>
</organism>